<dbReference type="InterPro" id="IPR015867">
    <property type="entry name" value="N-reg_PII/ATP_PRibTrfase_C"/>
</dbReference>
<protein>
    <submittedName>
        <fullName evidence="2">PII-like signaling protein</fullName>
    </submittedName>
</protein>
<dbReference type="PANTHER" id="PTHR35983">
    <property type="entry name" value="UPF0166 PROTEIN TM_0021"/>
    <property type="match status" value="1"/>
</dbReference>
<dbReference type="RefSeq" id="WP_132012952.1">
    <property type="nucleotide sequence ID" value="NZ_SLUN01000003.1"/>
</dbReference>
<dbReference type="InterPro" id="IPR003793">
    <property type="entry name" value="UPF0166"/>
</dbReference>
<dbReference type="Gene3D" id="3.30.70.120">
    <property type="match status" value="1"/>
</dbReference>
<keyword evidence="3" id="KW-1185">Reference proteome</keyword>
<sequence length="84" mass="9775">MSLQYKKIRIFTSENVRWHGKILYNAVIEYVRSLKLAARCIVNRGIAGYYENGEISATNILDLSYHLPVTIELLIPEAELYRMK</sequence>
<dbReference type="InterPro" id="IPR011322">
    <property type="entry name" value="N-reg_PII-like_a/b"/>
</dbReference>
<comment type="caution">
    <text evidence="2">The sequence shown here is derived from an EMBL/GenBank/DDBJ whole genome shotgun (WGS) entry which is preliminary data.</text>
</comment>
<gene>
    <name evidence="2" type="ORF">EDC14_1003223</name>
</gene>
<dbReference type="PANTHER" id="PTHR35983:SF1">
    <property type="entry name" value="UPF0166 PROTEIN TM_0021"/>
    <property type="match status" value="1"/>
</dbReference>
<reference evidence="2 3" key="1">
    <citation type="submission" date="2019-03" db="EMBL/GenBank/DDBJ databases">
        <title>Genomic Encyclopedia of Type Strains, Phase IV (KMG-IV): sequencing the most valuable type-strain genomes for metagenomic binning, comparative biology and taxonomic classification.</title>
        <authorList>
            <person name="Goeker M."/>
        </authorList>
    </citation>
    <scope>NUCLEOTIDE SEQUENCE [LARGE SCALE GENOMIC DNA]</scope>
    <source>
        <strain evidence="2 3">LX-B</strain>
    </source>
</reference>
<evidence type="ECO:0000256" key="1">
    <source>
        <dbReference type="ARBA" id="ARBA00010554"/>
    </source>
</evidence>
<dbReference type="Pfam" id="PF02641">
    <property type="entry name" value="DUF190"/>
    <property type="match status" value="1"/>
</dbReference>
<accession>A0A4R1S8P8</accession>
<proteinExistence type="inferred from homology"/>
<organism evidence="2 3">
    <name type="scientific">Hydrogenispora ethanolica</name>
    <dbReference type="NCBI Taxonomy" id="1082276"/>
    <lineage>
        <taxon>Bacteria</taxon>
        <taxon>Bacillati</taxon>
        <taxon>Bacillota</taxon>
        <taxon>Hydrogenispora</taxon>
    </lineage>
</organism>
<dbReference type="AlphaFoldDB" id="A0A4R1S8P8"/>
<dbReference type="OrthoDB" id="9795599at2"/>
<evidence type="ECO:0000313" key="3">
    <source>
        <dbReference type="Proteomes" id="UP000295008"/>
    </source>
</evidence>
<dbReference type="Proteomes" id="UP000295008">
    <property type="component" value="Unassembled WGS sequence"/>
</dbReference>
<name>A0A4R1S8P8_HYDET</name>
<dbReference type="EMBL" id="SLUN01000003">
    <property type="protein sequence ID" value="TCL75290.1"/>
    <property type="molecule type" value="Genomic_DNA"/>
</dbReference>
<evidence type="ECO:0000313" key="2">
    <source>
        <dbReference type="EMBL" id="TCL75290.1"/>
    </source>
</evidence>
<dbReference type="SUPFAM" id="SSF54913">
    <property type="entry name" value="GlnB-like"/>
    <property type="match status" value="1"/>
</dbReference>
<comment type="similarity">
    <text evidence="1">Belongs to the UPF0166 family.</text>
</comment>